<keyword evidence="1" id="KW-0418">Kinase</keyword>
<evidence type="ECO:0000313" key="1">
    <source>
        <dbReference type="EMBL" id="AST92376.1"/>
    </source>
</evidence>
<evidence type="ECO:0000313" key="2">
    <source>
        <dbReference type="Proteomes" id="UP000215224"/>
    </source>
</evidence>
<dbReference type="STRING" id="1314751.GCA_001591425_01607"/>
<dbReference type="KEGG" id="bcoh:BC6307_14290"/>
<proteinExistence type="predicted"/>
<name>A0A223KSF8_9BACI</name>
<dbReference type="InterPro" id="IPR027417">
    <property type="entry name" value="P-loop_NTPase"/>
</dbReference>
<dbReference type="SUPFAM" id="SSF52540">
    <property type="entry name" value="P-loop containing nucleoside triphosphate hydrolases"/>
    <property type="match status" value="1"/>
</dbReference>
<gene>
    <name evidence="1" type="ORF">BC6307_14290</name>
</gene>
<dbReference type="GO" id="GO:0016301">
    <property type="term" value="F:kinase activity"/>
    <property type="evidence" value="ECO:0007669"/>
    <property type="project" value="UniProtKB-KW"/>
</dbReference>
<accession>A0A223KSF8</accession>
<keyword evidence="1" id="KW-0808">Transferase</keyword>
<dbReference type="EMBL" id="CP018866">
    <property type="protein sequence ID" value="AST92376.1"/>
    <property type="molecule type" value="Genomic_DNA"/>
</dbReference>
<protein>
    <submittedName>
        <fullName evidence="1">Shikimate kinase</fullName>
    </submittedName>
</protein>
<reference evidence="1 2" key="1">
    <citation type="submission" date="2016-12" db="EMBL/GenBank/DDBJ databases">
        <title>The whole genome sequencing and assembly of Bacillus cohnii DSM 6307T strain.</title>
        <authorList>
            <person name="Lee Y.-J."/>
            <person name="Yi H."/>
            <person name="Bahn Y.-S."/>
            <person name="Kim J.F."/>
            <person name="Lee D.-W."/>
        </authorList>
    </citation>
    <scope>NUCLEOTIDE SEQUENCE [LARGE SCALE GENOMIC DNA]</scope>
    <source>
        <strain evidence="1 2">DSM 6307</strain>
    </source>
</reference>
<sequence length="186" mass="21679">MKFVLIFGPQAVGKMTVGQELEKLTSLKLFHNHMTIDLVSHFFSYSTKEGKRLVNLFREEIFNEVAKSDLEGLIFTFVWAFNLESDKEYVDRIAKKFEDNGGEVFYVELEANLEERLVRNKTPHRLAHKPSKRNLEWSENDLKSSVEKYRLNSLPGEIQKKNYVKIDNTNLSPAEVAIMIKDTFKM</sequence>
<dbReference type="AlphaFoldDB" id="A0A223KSF8"/>
<keyword evidence="2" id="KW-1185">Reference proteome</keyword>
<dbReference type="Proteomes" id="UP000215224">
    <property type="component" value="Chromosome"/>
</dbReference>
<organism evidence="1 2">
    <name type="scientific">Sutcliffiella cohnii</name>
    <dbReference type="NCBI Taxonomy" id="33932"/>
    <lineage>
        <taxon>Bacteria</taxon>
        <taxon>Bacillati</taxon>
        <taxon>Bacillota</taxon>
        <taxon>Bacilli</taxon>
        <taxon>Bacillales</taxon>
        <taxon>Bacillaceae</taxon>
        <taxon>Sutcliffiella</taxon>
    </lineage>
</organism>
<dbReference type="Gene3D" id="3.40.50.300">
    <property type="entry name" value="P-loop containing nucleotide triphosphate hydrolases"/>
    <property type="match status" value="1"/>
</dbReference>
<dbReference type="RefSeq" id="WP_066414446.1">
    <property type="nucleotide sequence ID" value="NZ_CP018866.1"/>
</dbReference>